<dbReference type="Proteomes" id="UP001163947">
    <property type="component" value="Chromosome"/>
</dbReference>
<evidence type="ECO:0000313" key="2">
    <source>
        <dbReference type="Proteomes" id="UP001163947"/>
    </source>
</evidence>
<dbReference type="CDD" id="cd00586">
    <property type="entry name" value="4HBT"/>
    <property type="match status" value="1"/>
</dbReference>
<sequence>MTEPGQKTFTCTLEVRWADSDRLGHVNNTKFVEYMQEARIKFLQSGPFARGAVVVRKMDVEFLRPLKDDSGPITVAISVLHVGNSSYTLRHVITDVQGNPCGSGDAVLVGFDPRTETSRPLSAEERAVLEEYVAAPVA</sequence>
<gene>
    <name evidence="1" type="ORF">OCS65_18180</name>
</gene>
<dbReference type="PANTHER" id="PTHR31793:SF24">
    <property type="entry name" value="LONG-CHAIN ACYL-COA THIOESTERASE FADM"/>
    <property type="match status" value="1"/>
</dbReference>
<dbReference type="PANTHER" id="PTHR31793">
    <property type="entry name" value="4-HYDROXYBENZOYL-COA THIOESTERASE FAMILY MEMBER"/>
    <property type="match status" value="1"/>
</dbReference>
<name>A0AA46PSI3_9NOCA</name>
<dbReference type="RefSeq" id="WP_168579522.1">
    <property type="nucleotide sequence ID" value="NZ_CP088969.1"/>
</dbReference>
<proteinExistence type="predicted"/>
<dbReference type="SUPFAM" id="SSF54637">
    <property type="entry name" value="Thioesterase/thiol ester dehydrase-isomerase"/>
    <property type="match status" value="1"/>
</dbReference>
<dbReference type="Gene3D" id="3.10.129.10">
    <property type="entry name" value="Hotdog Thioesterase"/>
    <property type="match status" value="1"/>
</dbReference>
<dbReference type="AlphaFoldDB" id="A0AA46PSI3"/>
<dbReference type="InterPro" id="IPR029069">
    <property type="entry name" value="HotDog_dom_sf"/>
</dbReference>
<protein>
    <submittedName>
        <fullName evidence="1">Acyl-CoA thioesterase</fullName>
    </submittedName>
</protein>
<dbReference type="Pfam" id="PF13279">
    <property type="entry name" value="4HBT_2"/>
    <property type="match status" value="1"/>
</dbReference>
<dbReference type="InterPro" id="IPR050563">
    <property type="entry name" value="4-hydroxybenzoyl-CoA_TE"/>
</dbReference>
<evidence type="ECO:0000313" key="1">
    <source>
        <dbReference type="EMBL" id="UYF92411.1"/>
    </source>
</evidence>
<reference evidence="1" key="1">
    <citation type="submission" date="2022-09" db="EMBL/GenBank/DDBJ databases">
        <title>The genome sequence of Rhodococcus aetherivorans N1.</title>
        <authorList>
            <person name="Jiang W."/>
        </authorList>
    </citation>
    <scope>NUCLEOTIDE SEQUENCE</scope>
    <source>
        <strain evidence="1">N1</strain>
    </source>
</reference>
<organism evidence="1 2">
    <name type="scientific">Rhodococcus aetherivorans</name>
    <dbReference type="NCBI Taxonomy" id="191292"/>
    <lineage>
        <taxon>Bacteria</taxon>
        <taxon>Bacillati</taxon>
        <taxon>Actinomycetota</taxon>
        <taxon>Actinomycetes</taxon>
        <taxon>Mycobacteriales</taxon>
        <taxon>Nocardiaceae</taxon>
        <taxon>Rhodococcus</taxon>
    </lineage>
</organism>
<dbReference type="EMBL" id="CP106982">
    <property type="protein sequence ID" value="UYF92411.1"/>
    <property type="molecule type" value="Genomic_DNA"/>
</dbReference>
<accession>A0AA46PSI3</accession>
<dbReference type="GeneID" id="83622387"/>
<dbReference type="GO" id="GO:0047617">
    <property type="term" value="F:fatty acyl-CoA hydrolase activity"/>
    <property type="evidence" value="ECO:0007669"/>
    <property type="project" value="TreeGrafter"/>
</dbReference>